<sequence length="173" mass="18553">MIITRCYSPSRAVRKRHGRRCCTATSTPSMASRRCSPRKRPRNYQRRVRWCLPSGARGGGRRTPRGLGSFWASRKESPILPTAGNGCRPSTNPARISSSASSTPGFGRSRGASATKGSGRCRRGGKGRAKAEIPSAPRRVTGTKQGPTSPGSSRGPIMSGEPGSAWPPWRSVF</sequence>
<organism evidence="2 3">
    <name type="scientific">Sorghum bicolor</name>
    <name type="common">Sorghum</name>
    <name type="synonym">Sorghum vulgare</name>
    <dbReference type="NCBI Taxonomy" id="4558"/>
    <lineage>
        <taxon>Eukaryota</taxon>
        <taxon>Viridiplantae</taxon>
        <taxon>Streptophyta</taxon>
        <taxon>Embryophyta</taxon>
        <taxon>Tracheophyta</taxon>
        <taxon>Spermatophyta</taxon>
        <taxon>Magnoliopsida</taxon>
        <taxon>Liliopsida</taxon>
        <taxon>Poales</taxon>
        <taxon>Poaceae</taxon>
        <taxon>PACMAD clade</taxon>
        <taxon>Panicoideae</taxon>
        <taxon>Andropogonodae</taxon>
        <taxon>Andropogoneae</taxon>
        <taxon>Sorghinae</taxon>
        <taxon>Sorghum</taxon>
    </lineage>
</organism>
<feature type="region of interest" description="Disordered" evidence="1">
    <location>
        <begin position="54"/>
        <end position="173"/>
    </location>
</feature>
<comment type="caution">
    <text evidence="2">The sequence shown here is derived from an EMBL/GenBank/DDBJ whole genome shotgun (WGS) entry which is preliminary data.</text>
</comment>
<accession>A0A921RHB6</accession>
<protein>
    <submittedName>
        <fullName evidence="2">Uncharacterized protein</fullName>
    </submittedName>
</protein>
<feature type="compositionally biased region" description="Polar residues" evidence="1">
    <location>
        <begin position="142"/>
        <end position="152"/>
    </location>
</feature>
<reference evidence="2" key="2">
    <citation type="submission" date="2020-10" db="EMBL/GenBank/DDBJ databases">
        <authorList>
            <person name="Cooper E.A."/>
            <person name="Brenton Z.W."/>
            <person name="Flinn B.S."/>
            <person name="Jenkins J."/>
            <person name="Shu S."/>
            <person name="Flowers D."/>
            <person name="Luo F."/>
            <person name="Wang Y."/>
            <person name="Xia P."/>
            <person name="Barry K."/>
            <person name="Daum C."/>
            <person name="Lipzen A."/>
            <person name="Yoshinaga Y."/>
            <person name="Schmutz J."/>
            <person name="Saski C."/>
            <person name="Vermerris W."/>
            <person name="Kresovich S."/>
        </authorList>
    </citation>
    <scope>NUCLEOTIDE SEQUENCE</scope>
</reference>
<evidence type="ECO:0000313" key="2">
    <source>
        <dbReference type="EMBL" id="KAG0539241.1"/>
    </source>
</evidence>
<name>A0A921RHB6_SORBI</name>
<dbReference type="AlphaFoldDB" id="A0A921RHB6"/>
<evidence type="ECO:0000313" key="3">
    <source>
        <dbReference type="Proteomes" id="UP000807115"/>
    </source>
</evidence>
<evidence type="ECO:0000256" key="1">
    <source>
        <dbReference type="SAM" id="MobiDB-lite"/>
    </source>
</evidence>
<dbReference type="EMBL" id="CM027682">
    <property type="protein sequence ID" value="KAG0539241.1"/>
    <property type="molecule type" value="Genomic_DNA"/>
</dbReference>
<feature type="compositionally biased region" description="Basic residues" evidence="1">
    <location>
        <begin position="119"/>
        <end position="128"/>
    </location>
</feature>
<dbReference type="Proteomes" id="UP000807115">
    <property type="component" value="Chromosome 3"/>
</dbReference>
<feature type="region of interest" description="Disordered" evidence="1">
    <location>
        <begin position="23"/>
        <end position="42"/>
    </location>
</feature>
<gene>
    <name evidence="2" type="ORF">BDA96_03G305700</name>
</gene>
<reference evidence="2" key="1">
    <citation type="journal article" date="2019" name="BMC Genomics">
        <title>A new reference genome for Sorghum bicolor reveals high levels of sequence similarity between sweet and grain genotypes: implications for the genetics of sugar metabolism.</title>
        <authorList>
            <person name="Cooper E.A."/>
            <person name="Brenton Z.W."/>
            <person name="Flinn B.S."/>
            <person name="Jenkins J."/>
            <person name="Shu S."/>
            <person name="Flowers D."/>
            <person name="Luo F."/>
            <person name="Wang Y."/>
            <person name="Xia P."/>
            <person name="Barry K."/>
            <person name="Daum C."/>
            <person name="Lipzen A."/>
            <person name="Yoshinaga Y."/>
            <person name="Schmutz J."/>
            <person name="Saski C."/>
            <person name="Vermerris W."/>
            <person name="Kresovich S."/>
        </authorList>
    </citation>
    <scope>NUCLEOTIDE SEQUENCE</scope>
</reference>
<feature type="compositionally biased region" description="Polar residues" evidence="1">
    <location>
        <begin position="88"/>
        <end position="104"/>
    </location>
</feature>
<proteinExistence type="predicted"/>